<dbReference type="InterPro" id="IPR013087">
    <property type="entry name" value="Znf_C2H2_type"/>
</dbReference>
<gene>
    <name evidence="8" type="ORF">CASFOL_002977</name>
</gene>
<keyword evidence="3" id="KW-0863">Zinc-finger</keyword>
<feature type="domain" description="C2H2-type" evidence="7">
    <location>
        <begin position="128"/>
        <end position="148"/>
    </location>
</feature>
<keyword evidence="1" id="KW-0479">Metal-binding</keyword>
<dbReference type="GO" id="GO:0043565">
    <property type="term" value="F:sequence-specific DNA binding"/>
    <property type="evidence" value="ECO:0007669"/>
    <property type="project" value="UniProtKB-ARBA"/>
</dbReference>
<evidence type="ECO:0000256" key="6">
    <source>
        <dbReference type="ARBA" id="ARBA00023163"/>
    </source>
</evidence>
<reference evidence="9" key="1">
    <citation type="journal article" date="2024" name="IScience">
        <title>Strigolactones Initiate the Formation of Haustorium-like Structures in Castilleja.</title>
        <authorList>
            <person name="Buerger M."/>
            <person name="Peterson D."/>
            <person name="Chory J."/>
        </authorList>
    </citation>
    <scope>NUCLEOTIDE SEQUENCE [LARGE SCALE GENOMIC DNA]</scope>
</reference>
<dbReference type="PROSITE" id="PS00028">
    <property type="entry name" value="ZINC_FINGER_C2H2_1"/>
    <property type="match status" value="1"/>
</dbReference>
<evidence type="ECO:0000313" key="8">
    <source>
        <dbReference type="EMBL" id="KAL3653296.1"/>
    </source>
</evidence>
<dbReference type="SMART" id="SM00355">
    <property type="entry name" value="ZnF_C2H2"/>
    <property type="match status" value="3"/>
</dbReference>
<dbReference type="InterPro" id="IPR044653">
    <property type="entry name" value="AZF1/2/3-like"/>
</dbReference>
<comment type="caution">
    <text evidence="8">The sequence shown here is derived from an EMBL/GenBank/DDBJ whole genome shotgun (WGS) entry which is preliminary data.</text>
</comment>
<accession>A0ABD3EGI6</accession>
<evidence type="ECO:0000256" key="4">
    <source>
        <dbReference type="ARBA" id="ARBA00022833"/>
    </source>
</evidence>
<dbReference type="EMBL" id="JAVIJP010000005">
    <property type="protein sequence ID" value="KAL3653296.1"/>
    <property type="molecule type" value="Genomic_DNA"/>
</dbReference>
<dbReference type="InterPro" id="IPR036236">
    <property type="entry name" value="Znf_C2H2_sf"/>
</dbReference>
<evidence type="ECO:0000313" key="9">
    <source>
        <dbReference type="Proteomes" id="UP001632038"/>
    </source>
</evidence>
<keyword evidence="9" id="KW-1185">Reference proteome</keyword>
<evidence type="ECO:0000256" key="2">
    <source>
        <dbReference type="ARBA" id="ARBA00022737"/>
    </source>
</evidence>
<organism evidence="8 9">
    <name type="scientific">Castilleja foliolosa</name>
    <dbReference type="NCBI Taxonomy" id="1961234"/>
    <lineage>
        <taxon>Eukaryota</taxon>
        <taxon>Viridiplantae</taxon>
        <taxon>Streptophyta</taxon>
        <taxon>Embryophyta</taxon>
        <taxon>Tracheophyta</taxon>
        <taxon>Spermatophyta</taxon>
        <taxon>Magnoliopsida</taxon>
        <taxon>eudicotyledons</taxon>
        <taxon>Gunneridae</taxon>
        <taxon>Pentapetalae</taxon>
        <taxon>asterids</taxon>
        <taxon>lamiids</taxon>
        <taxon>Lamiales</taxon>
        <taxon>Orobanchaceae</taxon>
        <taxon>Pedicularideae</taxon>
        <taxon>Castillejinae</taxon>
        <taxon>Castilleja</taxon>
    </lineage>
</organism>
<proteinExistence type="predicted"/>
<dbReference type="Pfam" id="PF13912">
    <property type="entry name" value="zf-C2H2_6"/>
    <property type="match status" value="2"/>
</dbReference>
<dbReference type="Proteomes" id="UP001632038">
    <property type="component" value="Unassembled WGS sequence"/>
</dbReference>
<keyword evidence="4" id="KW-0862">Zinc</keyword>
<evidence type="ECO:0000256" key="3">
    <source>
        <dbReference type="ARBA" id="ARBA00022771"/>
    </source>
</evidence>
<evidence type="ECO:0000256" key="5">
    <source>
        <dbReference type="ARBA" id="ARBA00023015"/>
    </source>
</evidence>
<evidence type="ECO:0000256" key="1">
    <source>
        <dbReference type="ARBA" id="ARBA00022723"/>
    </source>
</evidence>
<name>A0ABD3EGI6_9LAMI</name>
<evidence type="ECO:0000259" key="7">
    <source>
        <dbReference type="PROSITE" id="PS00028"/>
    </source>
</evidence>
<protein>
    <recommendedName>
        <fullName evidence="7">C2H2-type domain-containing protein</fullName>
    </recommendedName>
</protein>
<keyword evidence="2" id="KW-0677">Repeat</keyword>
<sequence length="218" mass="23927">MGRILKCPVCQIRLSSRKLILVHIVKHHPSPVDLLPWKIKTRRRGSNSLALVEMQQPPVANENILAVAEQPMPPPPPPAAPAALALAAPAANGMELVPYDINRVMDLPVVKRLALIHSVATNRNQHICHICGKIYASGRALGGHKAQHTIANRKRARRVAGGGAMVVHEPQNRPVGPHQCQRCGRVFASGQGLGGHKQHCRRRAIRDFDLNEMPEEED</sequence>
<dbReference type="SUPFAM" id="SSF57667">
    <property type="entry name" value="beta-beta-alpha zinc fingers"/>
    <property type="match status" value="1"/>
</dbReference>
<dbReference type="PANTHER" id="PTHR45988">
    <property type="entry name" value="C2H2 TYPE ZINC FINGER TRANSCRIPTION FACTOR FAMILY-RELATED"/>
    <property type="match status" value="1"/>
</dbReference>
<keyword evidence="6" id="KW-0804">Transcription</keyword>
<dbReference type="AlphaFoldDB" id="A0ABD3EGI6"/>
<dbReference type="Gene3D" id="3.30.160.60">
    <property type="entry name" value="Classic Zinc Finger"/>
    <property type="match status" value="1"/>
</dbReference>
<dbReference type="PANTHER" id="PTHR45988:SF1">
    <property type="entry name" value="ZINC FINGER PROTEIN AZF2"/>
    <property type="match status" value="1"/>
</dbReference>
<dbReference type="GO" id="GO:0008270">
    <property type="term" value="F:zinc ion binding"/>
    <property type="evidence" value="ECO:0007669"/>
    <property type="project" value="UniProtKB-KW"/>
</dbReference>
<keyword evidence="5" id="KW-0805">Transcription regulation</keyword>